<evidence type="ECO:0000256" key="1">
    <source>
        <dbReference type="ARBA" id="ARBA00004651"/>
    </source>
</evidence>
<evidence type="ECO:0000256" key="4">
    <source>
        <dbReference type="ARBA" id="ARBA00022692"/>
    </source>
</evidence>
<dbReference type="GO" id="GO:0005886">
    <property type="term" value="C:plasma membrane"/>
    <property type="evidence" value="ECO:0007669"/>
    <property type="project" value="UniProtKB-SubCell"/>
</dbReference>
<organism evidence="12 13">
    <name type="scientific">Leptobrachium leishanense</name>
    <name type="common">Leishan spiny toad</name>
    <dbReference type="NCBI Taxonomy" id="445787"/>
    <lineage>
        <taxon>Eukaryota</taxon>
        <taxon>Metazoa</taxon>
        <taxon>Chordata</taxon>
        <taxon>Craniata</taxon>
        <taxon>Vertebrata</taxon>
        <taxon>Euteleostomi</taxon>
        <taxon>Amphibia</taxon>
        <taxon>Batrachia</taxon>
        <taxon>Anura</taxon>
        <taxon>Pelobatoidea</taxon>
        <taxon>Megophryidae</taxon>
        <taxon>Leptobrachium</taxon>
    </lineage>
</organism>
<comment type="subcellular location">
    <subcellularLocation>
        <location evidence="1 10">Cell membrane</location>
        <topology evidence="1 10">Multi-pass membrane protein</topology>
    </subcellularLocation>
</comment>
<feature type="domain" description="G-protein coupled receptors family 1 profile" evidence="11">
    <location>
        <begin position="51"/>
        <end position="298"/>
    </location>
</feature>
<keyword evidence="6 10" id="KW-1133">Transmembrane helix</keyword>
<feature type="transmembrane region" description="Helical" evidence="10">
    <location>
        <begin position="151"/>
        <end position="168"/>
    </location>
</feature>
<keyword evidence="7 10" id="KW-0472">Membrane</keyword>
<evidence type="ECO:0000256" key="3">
    <source>
        <dbReference type="ARBA" id="ARBA00022606"/>
    </source>
</evidence>
<dbReference type="InterPro" id="IPR000725">
    <property type="entry name" value="Olfact_rcpt"/>
</dbReference>
<feature type="transmembrane region" description="Helical" evidence="10">
    <location>
        <begin position="207"/>
        <end position="229"/>
    </location>
</feature>
<dbReference type="CDD" id="cd13954">
    <property type="entry name" value="7tmA_OR"/>
    <property type="match status" value="1"/>
</dbReference>
<comment type="similarity">
    <text evidence="9">Belongs to the G-protein coupled receptor 1 family.</text>
</comment>
<sequence>MMLILLKIPPMERGNGSLVTEFILLGLSSDTKIQIVLFHVFLILYVATIMGNALLIAAVRMDSRLHSSMYYFLANLSFMDICYSSVIVPRMLRDFLSALKRISLNECLVQHIFYLFLGETECILLAFMAFDRYVAICNPLRYNMVMSTRSCARMIAVAWLTGLAISSSDISFAVKLKYCGSNIIDDFFCEATALIQLTCSDVSEHNVAIIVSFIVVLLIPLLLILFSYLKIILSIVKMGYKSSKSFSTCLAHLIVVVLFYGSAIYTYTRPRESKPDSTNKFMSVFYTLLTPMVNPLIYSLKNKDVQNAKLRPRT</sequence>
<keyword evidence="4 9" id="KW-0812">Transmembrane</keyword>
<evidence type="ECO:0000313" key="13">
    <source>
        <dbReference type="Proteomes" id="UP000694569"/>
    </source>
</evidence>
<dbReference type="Ensembl" id="ENSLLET00000009559.1">
    <property type="protein sequence ID" value="ENSLLEP00000009203.1"/>
    <property type="gene ID" value="ENSLLEG00000005874.1"/>
</dbReference>
<dbReference type="PRINTS" id="PR00245">
    <property type="entry name" value="OLFACTORYR"/>
</dbReference>
<keyword evidence="2 10" id="KW-1003">Cell membrane</keyword>
<reference evidence="12" key="1">
    <citation type="submission" date="2025-08" db="UniProtKB">
        <authorList>
            <consortium name="Ensembl"/>
        </authorList>
    </citation>
    <scope>IDENTIFICATION</scope>
</reference>
<keyword evidence="5 10" id="KW-0552">Olfaction</keyword>
<dbReference type="OrthoDB" id="9444602at2759"/>
<dbReference type="InterPro" id="IPR017452">
    <property type="entry name" value="GPCR_Rhodpsn_7TM"/>
</dbReference>
<name>A0A8C5MAL5_9ANUR</name>
<dbReference type="SUPFAM" id="SSF81321">
    <property type="entry name" value="Family A G protein-coupled receptor-like"/>
    <property type="match status" value="1"/>
</dbReference>
<keyword evidence="9" id="KW-0675">Receptor</keyword>
<keyword evidence="3 10" id="KW-0716">Sensory transduction</keyword>
<feature type="transmembrane region" description="Helical" evidence="10">
    <location>
        <begin position="250"/>
        <end position="268"/>
    </location>
</feature>
<proteinExistence type="inferred from homology"/>
<dbReference type="PRINTS" id="PR00237">
    <property type="entry name" value="GPCRRHODOPSN"/>
</dbReference>
<dbReference type="PROSITE" id="PS00237">
    <property type="entry name" value="G_PROTEIN_RECEP_F1_1"/>
    <property type="match status" value="1"/>
</dbReference>
<evidence type="ECO:0000256" key="5">
    <source>
        <dbReference type="ARBA" id="ARBA00022725"/>
    </source>
</evidence>
<feature type="transmembrane region" description="Helical" evidence="10">
    <location>
        <begin position="70"/>
        <end position="92"/>
    </location>
</feature>
<dbReference type="AlphaFoldDB" id="A0A8C5MAL5"/>
<evidence type="ECO:0000259" key="11">
    <source>
        <dbReference type="PROSITE" id="PS50262"/>
    </source>
</evidence>
<keyword evidence="9" id="KW-0297">G-protein coupled receptor</keyword>
<accession>A0A8C5MAL5</accession>
<dbReference type="InterPro" id="IPR000276">
    <property type="entry name" value="GPCR_Rhodpsn"/>
</dbReference>
<keyword evidence="8 9" id="KW-0807">Transducer</keyword>
<dbReference type="PROSITE" id="PS50262">
    <property type="entry name" value="G_PROTEIN_RECEP_F1_2"/>
    <property type="match status" value="1"/>
</dbReference>
<protein>
    <recommendedName>
        <fullName evidence="10">Olfactory receptor</fullName>
    </recommendedName>
</protein>
<feature type="transmembrane region" description="Helical" evidence="10">
    <location>
        <begin position="112"/>
        <end position="130"/>
    </location>
</feature>
<dbReference type="FunFam" id="1.20.1070.10:FF:000001">
    <property type="entry name" value="Olfactory receptor"/>
    <property type="match status" value="1"/>
</dbReference>
<evidence type="ECO:0000256" key="2">
    <source>
        <dbReference type="ARBA" id="ARBA00022475"/>
    </source>
</evidence>
<dbReference type="Gene3D" id="1.20.1070.10">
    <property type="entry name" value="Rhodopsin 7-helix transmembrane proteins"/>
    <property type="match status" value="1"/>
</dbReference>
<reference evidence="12" key="2">
    <citation type="submission" date="2025-09" db="UniProtKB">
        <authorList>
            <consortium name="Ensembl"/>
        </authorList>
    </citation>
    <scope>IDENTIFICATION</scope>
</reference>
<feature type="transmembrane region" description="Helical" evidence="10">
    <location>
        <begin position="35"/>
        <end position="58"/>
    </location>
</feature>
<feature type="transmembrane region" description="Helical" evidence="10">
    <location>
        <begin position="280"/>
        <end position="300"/>
    </location>
</feature>
<evidence type="ECO:0000256" key="10">
    <source>
        <dbReference type="RuleBase" id="RU363047"/>
    </source>
</evidence>
<dbReference type="GO" id="GO:0004984">
    <property type="term" value="F:olfactory receptor activity"/>
    <property type="evidence" value="ECO:0007669"/>
    <property type="project" value="InterPro"/>
</dbReference>
<dbReference type="Pfam" id="PF13853">
    <property type="entry name" value="7tm_4"/>
    <property type="match status" value="1"/>
</dbReference>
<dbReference type="Proteomes" id="UP000694569">
    <property type="component" value="Unplaced"/>
</dbReference>
<dbReference type="GO" id="GO:0004930">
    <property type="term" value="F:G protein-coupled receptor activity"/>
    <property type="evidence" value="ECO:0007669"/>
    <property type="project" value="UniProtKB-KW"/>
</dbReference>
<dbReference type="GeneTree" id="ENSGT01140000282496"/>
<evidence type="ECO:0000256" key="8">
    <source>
        <dbReference type="ARBA" id="ARBA00023224"/>
    </source>
</evidence>
<dbReference type="PANTHER" id="PTHR26453">
    <property type="entry name" value="OLFACTORY RECEPTOR"/>
    <property type="match status" value="1"/>
</dbReference>
<evidence type="ECO:0000313" key="12">
    <source>
        <dbReference type="Ensembl" id="ENSLLEP00000009203.1"/>
    </source>
</evidence>
<evidence type="ECO:0000256" key="9">
    <source>
        <dbReference type="RuleBase" id="RU000688"/>
    </source>
</evidence>
<evidence type="ECO:0000256" key="6">
    <source>
        <dbReference type="ARBA" id="ARBA00022989"/>
    </source>
</evidence>
<keyword evidence="13" id="KW-1185">Reference proteome</keyword>
<evidence type="ECO:0000256" key="7">
    <source>
        <dbReference type="ARBA" id="ARBA00023136"/>
    </source>
</evidence>